<dbReference type="Proteomes" id="UP000029995">
    <property type="component" value="Unassembled WGS sequence"/>
</dbReference>
<gene>
    <name evidence="3" type="ORF">P409_29250</name>
</gene>
<comment type="caution">
    <text evidence="3">The sequence shown here is derived from an EMBL/GenBank/DDBJ whole genome shotgun (WGS) entry which is preliminary data.</text>
</comment>
<evidence type="ECO:0000313" key="3">
    <source>
        <dbReference type="EMBL" id="KGM31086.1"/>
    </source>
</evidence>
<sequence>RHIDEPEAVRPVAPPRPKPPVEARPRRLSVTQISVWMQDPYAIYARMVLNLSPLDPIEAEPGASERGTAIHAALAGFVQAHPDAMPPDALDRLLALGRTEFAKLPPGPDIRTFWWPRFARIAAWFVETEARLRAAGRRAILTEQKGLVTLPAPGGAFALSGVADRIDQGPDGLVAVDYKTGVVPSNEQILAGHQPQLPLEAMMIRDGGFPGVPRGVPVAGLEHWRLSGAATPGEIKPVKPAEGDFAALADQALAGLMGLIARFDLPETPYLSQPRGLAPRFSDYAHLARVKEWSAGGEG</sequence>
<accession>A0A0A0CX92</accession>
<evidence type="ECO:0000313" key="4">
    <source>
        <dbReference type="Proteomes" id="UP000029995"/>
    </source>
</evidence>
<feature type="domain" description="PD-(D/E)XK endonuclease-like" evidence="2">
    <location>
        <begin position="27"/>
        <end position="267"/>
    </location>
</feature>
<dbReference type="Gene3D" id="3.90.320.10">
    <property type="match status" value="1"/>
</dbReference>
<dbReference type="EMBL" id="JANX01000603">
    <property type="protein sequence ID" value="KGM31086.1"/>
    <property type="molecule type" value="Genomic_DNA"/>
</dbReference>
<protein>
    <submittedName>
        <fullName evidence="3">Helicase I</fullName>
    </submittedName>
</protein>
<evidence type="ECO:0000259" key="2">
    <source>
        <dbReference type="Pfam" id="PF12705"/>
    </source>
</evidence>
<dbReference type="AlphaFoldDB" id="A0A0A0CX92"/>
<dbReference type="InterPro" id="IPR011604">
    <property type="entry name" value="PDDEXK-like_dom_sf"/>
</dbReference>
<feature type="non-terminal residue" evidence="3">
    <location>
        <position position="1"/>
    </location>
</feature>
<dbReference type="Pfam" id="PF12705">
    <property type="entry name" value="PDDEXK_1"/>
    <property type="match status" value="1"/>
</dbReference>
<dbReference type="SUPFAM" id="SSF52980">
    <property type="entry name" value="Restriction endonuclease-like"/>
    <property type="match status" value="1"/>
</dbReference>
<keyword evidence="3" id="KW-0378">Hydrolase</keyword>
<dbReference type="RefSeq" id="WP_034846721.1">
    <property type="nucleotide sequence ID" value="NZ_JANX01000603.1"/>
</dbReference>
<dbReference type="InterPro" id="IPR038726">
    <property type="entry name" value="PDDEXK_AddAB-type"/>
</dbReference>
<dbReference type="GO" id="GO:0004386">
    <property type="term" value="F:helicase activity"/>
    <property type="evidence" value="ECO:0007669"/>
    <property type="project" value="UniProtKB-KW"/>
</dbReference>
<organism evidence="3 4">
    <name type="scientific">Inquilinus limosus MP06</name>
    <dbReference type="NCBI Taxonomy" id="1398085"/>
    <lineage>
        <taxon>Bacteria</taxon>
        <taxon>Pseudomonadati</taxon>
        <taxon>Pseudomonadota</taxon>
        <taxon>Alphaproteobacteria</taxon>
        <taxon>Rhodospirillales</taxon>
        <taxon>Rhodospirillaceae</taxon>
        <taxon>Inquilinus</taxon>
    </lineage>
</organism>
<reference evidence="3 4" key="1">
    <citation type="submission" date="2014-01" db="EMBL/GenBank/DDBJ databases">
        <title>Genome sequence determination for a cystic fibrosis isolate, Inquilinus limosus.</title>
        <authorList>
            <person name="Pino M."/>
            <person name="Di Conza J."/>
            <person name="Gutkind G."/>
        </authorList>
    </citation>
    <scope>NUCLEOTIDE SEQUENCE [LARGE SCALE GENOMIC DNA]</scope>
    <source>
        <strain evidence="3 4">MP06</strain>
    </source>
</reference>
<feature type="region of interest" description="Disordered" evidence="1">
    <location>
        <begin position="1"/>
        <end position="24"/>
    </location>
</feature>
<name>A0A0A0CX92_9PROT</name>
<keyword evidence="3" id="KW-0547">Nucleotide-binding</keyword>
<proteinExistence type="predicted"/>
<dbReference type="InterPro" id="IPR011335">
    <property type="entry name" value="Restrct_endonuc-II-like"/>
</dbReference>
<keyword evidence="3" id="KW-0347">Helicase</keyword>
<keyword evidence="3" id="KW-0067">ATP-binding</keyword>
<evidence type="ECO:0000256" key="1">
    <source>
        <dbReference type="SAM" id="MobiDB-lite"/>
    </source>
</evidence>